<comment type="catalytic activity">
    <reaction evidence="1 6">
        <text>Cleavage of hydrophobic, N-terminal signal or leader sequences from secreted and periplasmic proteins.</text>
        <dbReference type="EC" id="3.4.21.89"/>
    </reaction>
</comment>
<dbReference type="Pfam" id="PF10502">
    <property type="entry name" value="Peptidase_S26"/>
    <property type="match status" value="1"/>
</dbReference>
<dbReference type="EMBL" id="JAVDUM010000002">
    <property type="protein sequence ID" value="MDR6865991.1"/>
    <property type="molecule type" value="Genomic_DNA"/>
</dbReference>
<dbReference type="PANTHER" id="PTHR43390:SF1">
    <property type="entry name" value="CHLOROPLAST PROCESSING PEPTIDASE"/>
    <property type="match status" value="1"/>
</dbReference>
<proteinExistence type="inferred from homology"/>
<organism evidence="8 9">
    <name type="scientific">Microbacterium resistens</name>
    <dbReference type="NCBI Taxonomy" id="156977"/>
    <lineage>
        <taxon>Bacteria</taxon>
        <taxon>Bacillati</taxon>
        <taxon>Actinomycetota</taxon>
        <taxon>Actinomycetes</taxon>
        <taxon>Micrococcales</taxon>
        <taxon>Microbacteriaceae</taxon>
        <taxon>Microbacterium</taxon>
    </lineage>
</organism>
<dbReference type="EC" id="3.4.21.89" evidence="4 6"/>
<evidence type="ECO:0000256" key="1">
    <source>
        <dbReference type="ARBA" id="ARBA00000677"/>
    </source>
</evidence>
<dbReference type="InterPro" id="IPR036286">
    <property type="entry name" value="LexA/Signal_pep-like_sf"/>
</dbReference>
<dbReference type="InterPro" id="IPR000223">
    <property type="entry name" value="Pept_S26A_signal_pept_1"/>
</dbReference>
<evidence type="ECO:0000259" key="7">
    <source>
        <dbReference type="Pfam" id="PF10502"/>
    </source>
</evidence>
<dbReference type="SUPFAM" id="SSF51306">
    <property type="entry name" value="LexA/Signal peptidase"/>
    <property type="match status" value="1"/>
</dbReference>
<dbReference type="InterPro" id="IPR019758">
    <property type="entry name" value="Pept_S26A_signal_pept_1_CS"/>
</dbReference>
<dbReference type="Gene3D" id="2.10.109.10">
    <property type="entry name" value="Umud Fragment, subunit A"/>
    <property type="match status" value="1"/>
</dbReference>
<keyword evidence="5 6" id="KW-0378">Hydrolase</keyword>
<gene>
    <name evidence="8" type="ORF">J2Y69_000576</name>
</gene>
<dbReference type="NCBIfam" id="TIGR02227">
    <property type="entry name" value="sigpep_I_bact"/>
    <property type="match status" value="2"/>
</dbReference>
<dbReference type="CDD" id="cd06530">
    <property type="entry name" value="S26_SPase_I"/>
    <property type="match status" value="1"/>
</dbReference>
<dbReference type="InterPro" id="IPR019533">
    <property type="entry name" value="Peptidase_S26"/>
</dbReference>
<name>A0ABU1S8Q0_9MICO</name>
<dbReference type="PANTHER" id="PTHR43390">
    <property type="entry name" value="SIGNAL PEPTIDASE I"/>
    <property type="match status" value="1"/>
</dbReference>
<keyword evidence="6" id="KW-0472">Membrane</keyword>
<dbReference type="GO" id="GO:0009003">
    <property type="term" value="F:signal peptidase activity"/>
    <property type="evidence" value="ECO:0007669"/>
    <property type="project" value="UniProtKB-EC"/>
</dbReference>
<accession>A0ABU1S8Q0</accession>
<reference evidence="8 9" key="1">
    <citation type="submission" date="2023-07" db="EMBL/GenBank/DDBJ databases">
        <title>Sorghum-associated microbial communities from plants grown in Nebraska, USA.</title>
        <authorList>
            <person name="Schachtman D."/>
        </authorList>
    </citation>
    <scope>NUCLEOTIDE SEQUENCE [LARGE SCALE GENOMIC DNA]</scope>
    <source>
        <strain evidence="8 9">2980</strain>
    </source>
</reference>
<evidence type="ECO:0000256" key="6">
    <source>
        <dbReference type="RuleBase" id="RU362042"/>
    </source>
</evidence>
<comment type="similarity">
    <text evidence="3 6">Belongs to the peptidase S26 family.</text>
</comment>
<feature type="domain" description="Peptidase S26" evidence="7">
    <location>
        <begin position="29"/>
        <end position="227"/>
    </location>
</feature>
<keyword evidence="9" id="KW-1185">Reference proteome</keyword>
<evidence type="ECO:0000256" key="2">
    <source>
        <dbReference type="ARBA" id="ARBA00004401"/>
    </source>
</evidence>
<feature type="transmembrane region" description="Helical" evidence="6">
    <location>
        <begin position="23"/>
        <end position="45"/>
    </location>
</feature>
<dbReference type="Proteomes" id="UP001259347">
    <property type="component" value="Unassembled WGS sequence"/>
</dbReference>
<sequence>MSYDTAAEAAPSREVRRPGKRRGWLIFLRDVLVILLVAVLVSFLVKSFIVRSFFIPSSSMEDTLLVKDRILVDELTPRWTSYHRGDVIVFKDPGGWLPPAQPQPPRSPLEEAGEWLLTIVGIAAPDSDDHLVKRLIGLPGDHVVCCNALGQITVNDSPIDESAYIKLPPGDTKASNIPFDVTVPDGAVWVLGDNRDRSQDSRYHQDQPGGGFVPMSNIVGRSFLITWPFGRFGMIDGHYEVFNGVQERGRTGASG</sequence>
<evidence type="ECO:0000256" key="3">
    <source>
        <dbReference type="ARBA" id="ARBA00009370"/>
    </source>
</evidence>
<keyword evidence="6" id="KW-1133">Transmembrane helix</keyword>
<keyword evidence="6" id="KW-0645">Protease</keyword>
<dbReference type="PRINTS" id="PR00727">
    <property type="entry name" value="LEADERPTASE"/>
</dbReference>
<evidence type="ECO:0000313" key="9">
    <source>
        <dbReference type="Proteomes" id="UP001259347"/>
    </source>
</evidence>
<comment type="subcellular location">
    <subcellularLocation>
        <location evidence="2">Cell membrane</location>
        <topology evidence="2">Single-pass type II membrane protein</topology>
    </subcellularLocation>
    <subcellularLocation>
        <location evidence="6">Membrane</location>
        <topology evidence="6">Single-pass type II membrane protein</topology>
    </subcellularLocation>
</comment>
<evidence type="ECO:0000256" key="4">
    <source>
        <dbReference type="ARBA" id="ARBA00013208"/>
    </source>
</evidence>
<dbReference type="PROSITE" id="PS00761">
    <property type="entry name" value="SPASE_I_3"/>
    <property type="match status" value="1"/>
</dbReference>
<keyword evidence="6" id="KW-0812">Transmembrane</keyword>
<protein>
    <recommendedName>
        <fullName evidence="4 6">Signal peptidase I</fullName>
        <ecNumber evidence="4 6">3.4.21.89</ecNumber>
    </recommendedName>
</protein>
<comment type="caution">
    <text evidence="8">The sequence shown here is derived from an EMBL/GenBank/DDBJ whole genome shotgun (WGS) entry which is preliminary data.</text>
</comment>
<evidence type="ECO:0000313" key="8">
    <source>
        <dbReference type="EMBL" id="MDR6865991.1"/>
    </source>
</evidence>
<dbReference type="RefSeq" id="WP_310017345.1">
    <property type="nucleotide sequence ID" value="NZ_JAVDUM010000002.1"/>
</dbReference>
<evidence type="ECO:0000256" key="5">
    <source>
        <dbReference type="ARBA" id="ARBA00022801"/>
    </source>
</evidence>